<feature type="transmembrane region" description="Helical" evidence="1">
    <location>
        <begin position="67"/>
        <end position="100"/>
    </location>
</feature>
<feature type="transmembrane region" description="Helical" evidence="1">
    <location>
        <begin position="107"/>
        <end position="126"/>
    </location>
</feature>
<sequence>METKLKTPEAADPGEKIGRRFAIFCVYLVLGPPVGGLFLIAGALLTAGASVFTGNGDGISSGSGWDTIFGVFALTPLVLMFSYLFGGLQAAATGLFLAVFSGKEGRFGYILAVLAPVPPGLVALFVMGRDGLSGGLALGLLGILASVTLRFVFRKSFGRRPPEL</sequence>
<dbReference type="EMBL" id="PJCH01000017">
    <property type="protein sequence ID" value="PQA85599.1"/>
    <property type="molecule type" value="Genomic_DNA"/>
</dbReference>
<dbReference type="Proteomes" id="UP000239504">
    <property type="component" value="Unassembled WGS sequence"/>
</dbReference>
<keyword evidence="1" id="KW-0812">Transmembrane</keyword>
<evidence type="ECO:0000256" key="1">
    <source>
        <dbReference type="SAM" id="Phobius"/>
    </source>
</evidence>
<keyword evidence="1" id="KW-1133">Transmembrane helix</keyword>
<keyword evidence="3" id="KW-1185">Reference proteome</keyword>
<reference evidence="2 3" key="1">
    <citation type="submission" date="2017-12" db="EMBL/GenBank/DDBJ databases">
        <authorList>
            <person name="Hurst M.R.H."/>
        </authorList>
    </citation>
    <scope>NUCLEOTIDE SEQUENCE [LARGE SCALE GENOMIC DNA]</scope>
    <source>
        <strain evidence="2 3">SY-3-19</strain>
    </source>
</reference>
<organism evidence="2 3">
    <name type="scientific">Hyphococcus luteus</name>
    <dbReference type="NCBI Taxonomy" id="2058213"/>
    <lineage>
        <taxon>Bacteria</taxon>
        <taxon>Pseudomonadati</taxon>
        <taxon>Pseudomonadota</taxon>
        <taxon>Alphaproteobacteria</taxon>
        <taxon>Parvularculales</taxon>
        <taxon>Parvularculaceae</taxon>
        <taxon>Hyphococcus</taxon>
    </lineage>
</organism>
<evidence type="ECO:0000313" key="3">
    <source>
        <dbReference type="Proteomes" id="UP000239504"/>
    </source>
</evidence>
<gene>
    <name evidence="2" type="ORF">CW354_21930</name>
</gene>
<keyword evidence="1" id="KW-0472">Membrane</keyword>
<name>A0A2S7JZA8_9PROT</name>
<evidence type="ECO:0000313" key="2">
    <source>
        <dbReference type="EMBL" id="PQA85599.1"/>
    </source>
</evidence>
<proteinExistence type="predicted"/>
<protein>
    <submittedName>
        <fullName evidence="2">Uncharacterized protein</fullName>
    </submittedName>
</protein>
<comment type="caution">
    <text evidence="2">The sequence shown here is derived from an EMBL/GenBank/DDBJ whole genome shotgun (WGS) entry which is preliminary data.</text>
</comment>
<dbReference type="AlphaFoldDB" id="A0A2S7JZA8"/>
<accession>A0A2S7JZA8</accession>
<feature type="transmembrane region" description="Helical" evidence="1">
    <location>
        <begin position="132"/>
        <end position="153"/>
    </location>
</feature>
<feature type="transmembrane region" description="Helical" evidence="1">
    <location>
        <begin position="21"/>
        <end position="47"/>
    </location>
</feature>